<dbReference type="AlphaFoldDB" id="A0A846TN08"/>
<protein>
    <submittedName>
        <fullName evidence="1">Thiamine biosynthesis protein ThiS</fullName>
    </submittedName>
</protein>
<evidence type="ECO:0000313" key="1">
    <source>
        <dbReference type="EMBL" id="NKE06707.1"/>
    </source>
</evidence>
<dbReference type="PANTHER" id="PTHR34472">
    <property type="entry name" value="SULFUR CARRIER PROTEIN THIS"/>
    <property type="match status" value="1"/>
</dbReference>
<evidence type="ECO:0000313" key="2">
    <source>
        <dbReference type="Proteomes" id="UP000587942"/>
    </source>
</evidence>
<accession>A0A846TN08</accession>
<dbReference type="Pfam" id="PF02597">
    <property type="entry name" value="ThiS"/>
    <property type="match status" value="1"/>
</dbReference>
<dbReference type="NCBIfam" id="TIGR01683">
    <property type="entry name" value="thiS"/>
    <property type="match status" value="1"/>
</dbReference>
<organism evidence="1 2">
    <name type="scientific">Mesobacillus selenatarsenatis</name>
    <dbReference type="NCBI Taxonomy" id="388741"/>
    <lineage>
        <taxon>Bacteria</taxon>
        <taxon>Bacillati</taxon>
        <taxon>Bacillota</taxon>
        <taxon>Bacilli</taxon>
        <taxon>Bacillales</taxon>
        <taxon>Bacillaceae</taxon>
        <taxon>Mesobacillus</taxon>
    </lineage>
</organism>
<dbReference type="InterPro" id="IPR003749">
    <property type="entry name" value="ThiS/MoaD-like"/>
</dbReference>
<proteinExistence type="predicted"/>
<dbReference type="EMBL" id="JAAVUM010000010">
    <property type="protein sequence ID" value="NKE06707.1"/>
    <property type="molecule type" value="Genomic_DNA"/>
</dbReference>
<dbReference type="InterPro" id="IPR010035">
    <property type="entry name" value="Thi_S"/>
</dbReference>
<dbReference type="Gene3D" id="3.10.20.30">
    <property type="match status" value="1"/>
</dbReference>
<dbReference type="InterPro" id="IPR016155">
    <property type="entry name" value="Mopterin_synth/thiamin_S_b"/>
</dbReference>
<dbReference type="RefSeq" id="WP_167833126.1">
    <property type="nucleotide sequence ID" value="NZ_JAAVUM010000010.1"/>
</dbReference>
<name>A0A846TN08_9BACI</name>
<dbReference type="CDD" id="cd00565">
    <property type="entry name" value="Ubl_ThiS"/>
    <property type="match status" value="1"/>
</dbReference>
<sequence>MELIINGERMNIPGQIKTASELLNYFQLEEKVLIVELNEAILEKSAHQDTRLSDGDRIEIVHFVGGG</sequence>
<reference evidence="1 2" key="1">
    <citation type="submission" date="2020-03" db="EMBL/GenBank/DDBJ databases">
        <authorList>
            <person name="Sun Q."/>
        </authorList>
    </citation>
    <scope>NUCLEOTIDE SEQUENCE [LARGE SCALE GENOMIC DNA]</scope>
    <source>
        <strain evidence="1 2">KACC 21451</strain>
    </source>
</reference>
<comment type="caution">
    <text evidence="1">The sequence shown here is derived from an EMBL/GenBank/DDBJ whole genome shotgun (WGS) entry which is preliminary data.</text>
</comment>
<dbReference type="InterPro" id="IPR012675">
    <property type="entry name" value="Beta-grasp_dom_sf"/>
</dbReference>
<dbReference type="Proteomes" id="UP000587942">
    <property type="component" value="Unassembled WGS sequence"/>
</dbReference>
<gene>
    <name evidence="1" type="primary">thiS</name>
    <name evidence="1" type="ORF">GWK17_14725</name>
</gene>
<dbReference type="SUPFAM" id="SSF54285">
    <property type="entry name" value="MoaD/ThiS"/>
    <property type="match status" value="1"/>
</dbReference>
<dbReference type="PANTHER" id="PTHR34472:SF1">
    <property type="entry name" value="SULFUR CARRIER PROTEIN THIS"/>
    <property type="match status" value="1"/>
</dbReference>